<dbReference type="Proteomes" id="UP000054549">
    <property type="component" value="Unassembled WGS sequence"/>
</dbReference>
<reference evidence="1 2" key="1">
    <citation type="submission" date="2014-04" db="EMBL/GenBank/DDBJ databases">
        <title>Evolutionary Origins and Diversification of the Mycorrhizal Mutualists.</title>
        <authorList>
            <consortium name="DOE Joint Genome Institute"/>
            <consortium name="Mycorrhizal Genomics Consortium"/>
            <person name="Kohler A."/>
            <person name="Kuo A."/>
            <person name="Nagy L.G."/>
            <person name="Floudas D."/>
            <person name="Copeland A."/>
            <person name="Barry K.W."/>
            <person name="Cichocki N."/>
            <person name="Veneault-Fourrey C."/>
            <person name="LaButti K."/>
            <person name="Lindquist E.A."/>
            <person name="Lipzen A."/>
            <person name="Lundell T."/>
            <person name="Morin E."/>
            <person name="Murat C."/>
            <person name="Riley R."/>
            <person name="Ohm R."/>
            <person name="Sun H."/>
            <person name="Tunlid A."/>
            <person name="Henrissat B."/>
            <person name="Grigoriev I.V."/>
            <person name="Hibbett D.S."/>
            <person name="Martin F."/>
        </authorList>
    </citation>
    <scope>NUCLEOTIDE SEQUENCE [LARGE SCALE GENOMIC DNA]</scope>
    <source>
        <strain evidence="1 2">Koide BX008</strain>
    </source>
</reference>
<dbReference type="OrthoDB" id="2683297at2759"/>
<evidence type="ECO:0000313" key="2">
    <source>
        <dbReference type="Proteomes" id="UP000054549"/>
    </source>
</evidence>
<evidence type="ECO:0000313" key="1">
    <source>
        <dbReference type="EMBL" id="KIL67881.1"/>
    </source>
</evidence>
<dbReference type="AlphaFoldDB" id="A0A0C2XEM4"/>
<sequence length="223" mass="24452">MPMTSGIHHDSFNLSSIQEGRNPFSNIALPAVAAQFQDVHGVNISGNLQFTGNDMNHGVNFYDGTHGVFGNFVSFAAFTTLPNKTLAIVAILEREKTVWGGQLAFSIPAERPQLIPLPLRAMNITTSQTPQLAPVITTDGVDDCSNEQRRFPATLGNTVNDRRVPLRFLISSRPEALIEETLNQFQGFALRIDLATLDDSNCNIEKCLVTQFSVTASIYRNGN</sequence>
<dbReference type="EMBL" id="KN818230">
    <property type="protein sequence ID" value="KIL67881.1"/>
    <property type="molecule type" value="Genomic_DNA"/>
</dbReference>
<organism evidence="1 2">
    <name type="scientific">Amanita muscaria (strain Koide BX008)</name>
    <dbReference type="NCBI Taxonomy" id="946122"/>
    <lineage>
        <taxon>Eukaryota</taxon>
        <taxon>Fungi</taxon>
        <taxon>Dikarya</taxon>
        <taxon>Basidiomycota</taxon>
        <taxon>Agaricomycotina</taxon>
        <taxon>Agaricomycetes</taxon>
        <taxon>Agaricomycetidae</taxon>
        <taxon>Agaricales</taxon>
        <taxon>Pluteineae</taxon>
        <taxon>Amanitaceae</taxon>
        <taxon>Amanita</taxon>
    </lineage>
</organism>
<gene>
    <name evidence="1" type="ORF">M378DRAFT_9140</name>
</gene>
<protein>
    <submittedName>
        <fullName evidence="1">Uncharacterized protein</fullName>
    </submittedName>
</protein>
<proteinExistence type="predicted"/>
<keyword evidence="2" id="KW-1185">Reference proteome</keyword>
<dbReference type="HOGENOM" id="CLU_1239855_0_0_1"/>
<name>A0A0C2XEM4_AMAMK</name>
<accession>A0A0C2XEM4</accession>
<dbReference type="InParanoid" id="A0A0C2XEM4"/>